<evidence type="ECO:0000256" key="1">
    <source>
        <dbReference type="ARBA" id="ARBA00001933"/>
    </source>
</evidence>
<dbReference type="STRING" id="1007103.GCA_000213315_05786"/>
<evidence type="ECO:0000313" key="9">
    <source>
        <dbReference type="EMBL" id="KZE75197.1"/>
    </source>
</evidence>
<feature type="active site" description="Proton acceptor" evidence="6">
    <location>
        <position position="199"/>
    </location>
</feature>
<proteinExistence type="inferred from homology"/>
<dbReference type="InterPro" id="IPR015422">
    <property type="entry name" value="PyrdxlP-dep_Trfase_small"/>
</dbReference>
<dbReference type="CDD" id="cd00616">
    <property type="entry name" value="AHBA_syn"/>
    <property type="match status" value="1"/>
</dbReference>
<feature type="modified residue" description="N6-(pyridoxal phosphate)lysine" evidence="7">
    <location>
        <position position="199"/>
    </location>
</feature>
<dbReference type="InterPro" id="IPR015421">
    <property type="entry name" value="PyrdxlP-dep_Trfase_major"/>
</dbReference>
<dbReference type="PANTHER" id="PTHR30244">
    <property type="entry name" value="TRANSAMINASE"/>
    <property type="match status" value="1"/>
</dbReference>
<evidence type="ECO:0000256" key="7">
    <source>
        <dbReference type="PIRSR" id="PIRSR000390-2"/>
    </source>
</evidence>
<dbReference type="GO" id="GO:0000271">
    <property type="term" value="P:polysaccharide biosynthetic process"/>
    <property type="evidence" value="ECO:0007669"/>
    <property type="project" value="TreeGrafter"/>
</dbReference>
<comment type="similarity">
    <text evidence="5 8">Belongs to the DegT/DnrJ/EryC1 family.</text>
</comment>
<evidence type="ECO:0000256" key="2">
    <source>
        <dbReference type="ARBA" id="ARBA00022576"/>
    </source>
</evidence>
<comment type="cofactor">
    <cofactor evidence="1">
        <name>pyridoxal 5'-phosphate</name>
        <dbReference type="ChEBI" id="CHEBI:597326"/>
    </cofactor>
</comment>
<evidence type="ECO:0000256" key="5">
    <source>
        <dbReference type="ARBA" id="ARBA00037999"/>
    </source>
</evidence>
<dbReference type="PANTHER" id="PTHR30244:SF34">
    <property type="entry name" value="DTDP-4-AMINO-4,6-DIDEOXYGALACTOSE TRANSAMINASE"/>
    <property type="match status" value="1"/>
</dbReference>
<evidence type="ECO:0000256" key="3">
    <source>
        <dbReference type="ARBA" id="ARBA00022679"/>
    </source>
</evidence>
<dbReference type="SUPFAM" id="SSF53383">
    <property type="entry name" value="PLP-dependent transferases"/>
    <property type="match status" value="1"/>
</dbReference>
<dbReference type="InterPro" id="IPR015424">
    <property type="entry name" value="PyrdxlP-dep_Trfase"/>
</dbReference>
<dbReference type="InterPro" id="IPR000653">
    <property type="entry name" value="DegT/StrS_aminotransferase"/>
</dbReference>
<keyword evidence="10" id="KW-1185">Reference proteome</keyword>
<evidence type="ECO:0000256" key="8">
    <source>
        <dbReference type="RuleBase" id="RU004508"/>
    </source>
</evidence>
<gene>
    <name evidence="9" type="ORF">AV654_27360</name>
</gene>
<dbReference type="PIRSF" id="PIRSF000390">
    <property type="entry name" value="PLP_StrS"/>
    <property type="match status" value="1"/>
</dbReference>
<dbReference type="GO" id="GO:0030170">
    <property type="term" value="F:pyridoxal phosphate binding"/>
    <property type="evidence" value="ECO:0007669"/>
    <property type="project" value="TreeGrafter"/>
</dbReference>
<dbReference type="Gene3D" id="3.40.640.10">
    <property type="entry name" value="Type I PLP-dependent aspartate aminotransferase-like (Major domain)"/>
    <property type="match status" value="1"/>
</dbReference>
<dbReference type="FunFam" id="3.40.640.10:FF:000090">
    <property type="entry name" value="Pyridoxal phosphate-dependent aminotransferase"/>
    <property type="match status" value="1"/>
</dbReference>
<evidence type="ECO:0000256" key="6">
    <source>
        <dbReference type="PIRSR" id="PIRSR000390-1"/>
    </source>
</evidence>
<dbReference type="AlphaFoldDB" id="A0A163VP92"/>
<dbReference type="EMBL" id="LQRA01000074">
    <property type="protein sequence ID" value="KZE75197.1"/>
    <property type="molecule type" value="Genomic_DNA"/>
</dbReference>
<name>A0A163VP92_9BACL</name>
<evidence type="ECO:0000256" key="4">
    <source>
        <dbReference type="ARBA" id="ARBA00022898"/>
    </source>
</evidence>
<dbReference type="GO" id="GO:0008483">
    <property type="term" value="F:transaminase activity"/>
    <property type="evidence" value="ECO:0007669"/>
    <property type="project" value="UniProtKB-KW"/>
</dbReference>
<protein>
    <submittedName>
        <fullName evidence="9">Aminotransferase DegT</fullName>
    </submittedName>
</protein>
<dbReference type="Gene3D" id="3.90.1150.10">
    <property type="entry name" value="Aspartate Aminotransferase, domain 1"/>
    <property type="match status" value="1"/>
</dbReference>
<keyword evidence="3 9" id="KW-0808">Transferase</keyword>
<keyword evidence="4 7" id="KW-0663">Pyridoxal phosphate</keyword>
<keyword evidence="2 9" id="KW-0032">Aminotransferase</keyword>
<organism evidence="9 10">
    <name type="scientific">Paenibacillus elgii</name>
    <dbReference type="NCBI Taxonomy" id="189691"/>
    <lineage>
        <taxon>Bacteria</taxon>
        <taxon>Bacillati</taxon>
        <taxon>Bacillota</taxon>
        <taxon>Bacilli</taxon>
        <taxon>Bacillales</taxon>
        <taxon>Paenibacillaceae</taxon>
        <taxon>Paenibacillus</taxon>
    </lineage>
</organism>
<comment type="caution">
    <text evidence="9">The sequence shown here is derived from an EMBL/GenBank/DDBJ whole genome shotgun (WGS) entry which is preliminary data.</text>
</comment>
<dbReference type="OrthoDB" id="9810913at2"/>
<evidence type="ECO:0000313" key="10">
    <source>
        <dbReference type="Proteomes" id="UP000076563"/>
    </source>
</evidence>
<accession>A0A163VP92</accession>
<dbReference type="eggNOG" id="COG0399">
    <property type="taxonomic scope" value="Bacteria"/>
</dbReference>
<sequence length="386" mass="42990">MPWFRTVLLLKEEINVDKFYPVALPVLNGNEKKYVMDCLESTWISSNGSYIKRFEEEFAAFCQVKHAIACSNGTTALHLALLAHGAGPGDEIIVPTLTFVATANAVTYCGAKPVFVDSEPETWNIDPKRIEERITPRTKGIVAVHLYGHPADMDPIRQLAQQYGLFVIEDAAEALGAEYKGKRTGGLGDSAIFSLFGNKIITTGEGGVLTTNDDALADRARLLRGQGMDPERRYFHTVVGYNYRMTNIQAAIGCAQLQNAEWHIAQRLRIASHYTKYLRDCSALALPVQQDWAKNVYWLFSVVLREGSEAQRDEVIRRLQLRGIESRPFFYPMHVLPPYEKLQSATEFPVAGRIAAQGINLPSYGTLTEADVRYISSTLVNIVSGL</sequence>
<reference evidence="10" key="1">
    <citation type="submission" date="2016-01" db="EMBL/GenBank/DDBJ databases">
        <title>Draft genome of Chromobacterium sp. F49.</title>
        <authorList>
            <person name="Hong K.W."/>
        </authorList>
    </citation>
    <scope>NUCLEOTIDE SEQUENCE [LARGE SCALE GENOMIC DNA]</scope>
    <source>
        <strain evidence="10">M63</strain>
    </source>
</reference>
<dbReference type="Pfam" id="PF01041">
    <property type="entry name" value="DegT_DnrJ_EryC1"/>
    <property type="match status" value="1"/>
</dbReference>
<dbReference type="Proteomes" id="UP000076563">
    <property type="component" value="Unassembled WGS sequence"/>
</dbReference>